<organism evidence="5 6">
    <name type="scientific">Deinococcus reticulitermitis</name>
    <dbReference type="NCBI Taxonomy" id="856736"/>
    <lineage>
        <taxon>Bacteria</taxon>
        <taxon>Thermotogati</taxon>
        <taxon>Deinococcota</taxon>
        <taxon>Deinococci</taxon>
        <taxon>Deinococcales</taxon>
        <taxon>Deinococcaceae</taxon>
        <taxon>Deinococcus</taxon>
    </lineage>
</organism>
<evidence type="ECO:0000256" key="1">
    <source>
        <dbReference type="ARBA" id="ARBA00007228"/>
    </source>
</evidence>
<dbReference type="InterPro" id="IPR013123">
    <property type="entry name" value="SpoU_subst-bd"/>
</dbReference>
<dbReference type="NCBIfam" id="TIGR00186">
    <property type="entry name" value="rRNA_methyl_3"/>
    <property type="match status" value="1"/>
</dbReference>
<evidence type="ECO:0000256" key="3">
    <source>
        <dbReference type="ARBA" id="ARBA00022679"/>
    </source>
</evidence>
<evidence type="ECO:0000259" key="4">
    <source>
        <dbReference type="SMART" id="SM00967"/>
    </source>
</evidence>
<dbReference type="InterPro" id="IPR004441">
    <property type="entry name" value="rRNA_MeTrfase_TrmH"/>
</dbReference>
<dbReference type="Pfam" id="PF00588">
    <property type="entry name" value="SpoU_methylase"/>
    <property type="match status" value="1"/>
</dbReference>
<dbReference type="CDD" id="cd18103">
    <property type="entry name" value="SpoU-like_RlmB"/>
    <property type="match status" value="1"/>
</dbReference>
<dbReference type="GO" id="GO:0006396">
    <property type="term" value="P:RNA processing"/>
    <property type="evidence" value="ECO:0007669"/>
    <property type="project" value="InterPro"/>
</dbReference>
<dbReference type="GO" id="GO:0005829">
    <property type="term" value="C:cytosol"/>
    <property type="evidence" value="ECO:0007669"/>
    <property type="project" value="TreeGrafter"/>
</dbReference>
<dbReference type="InterPro" id="IPR029026">
    <property type="entry name" value="tRNA_m1G_MTases_N"/>
</dbReference>
<dbReference type="Proteomes" id="UP000199223">
    <property type="component" value="Unassembled WGS sequence"/>
</dbReference>
<dbReference type="SMART" id="SM00967">
    <property type="entry name" value="SpoU_sub_bind"/>
    <property type="match status" value="1"/>
</dbReference>
<dbReference type="FunFam" id="3.40.1280.10:FF:000008">
    <property type="entry name" value="Group 3 RNA methyltransferase TrmH"/>
    <property type="match status" value="1"/>
</dbReference>
<dbReference type="EMBL" id="FNZA01000004">
    <property type="protein sequence ID" value="SEJ15412.1"/>
    <property type="molecule type" value="Genomic_DNA"/>
</dbReference>
<sequence length="243" mass="25928">MLLYGRNPVIEALQGGRVSELLLARGVEDAFAEQVQSLAREAGVRVRWSPRIELDQLAGTTQHQGVLAEVEDLAWATVDDILDRAEARGEALLIVLLDGVTDPRNFGAIIRSAEVLGAHGVVVEERRSAPLSPVVAKTAAGATAHLPVAQTKNLPRLIDALKKEGVWIYGAAGEAAQDVSRTDFSGRAALVIGAEGEGMRRLVREKCDVLVSIPVRGEIQSLNASVAAGILLYEATRSRGKKT</sequence>
<dbReference type="Gene3D" id="3.40.1280.10">
    <property type="match status" value="1"/>
</dbReference>
<comment type="similarity">
    <text evidence="1">Belongs to the class IV-like SAM-binding methyltransferase superfamily. RNA methyltransferase TrmH family.</text>
</comment>
<feature type="domain" description="RNA 2-O ribose methyltransferase substrate binding" evidence="4">
    <location>
        <begin position="2"/>
        <end position="76"/>
    </location>
</feature>
<dbReference type="AlphaFoldDB" id="A0A1H6WSE7"/>
<accession>A0A1H6WSE7</accession>
<dbReference type="RefSeq" id="WP_092263912.1">
    <property type="nucleotide sequence ID" value="NZ_FNZA01000004.1"/>
</dbReference>
<evidence type="ECO:0000256" key="2">
    <source>
        <dbReference type="ARBA" id="ARBA00022603"/>
    </source>
</evidence>
<proteinExistence type="inferred from homology"/>
<dbReference type="PANTHER" id="PTHR46429:SF1">
    <property type="entry name" value="23S RRNA (GUANOSINE-2'-O-)-METHYLTRANSFERASE RLMB"/>
    <property type="match status" value="1"/>
</dbReference>
<gene>
    <name evidence="5" type="ORF">SAMN04488058_104153</name>
</gene>
<evidence type="ECO:0000313" key="6">
    <source>
        <dbReference type="Proteomes" id="UP000199223"/>
    </source>
</evidence>
<keyword evidence="6" id="KW-1185">Reference proteome</keyword>
<dbReference type="Gene3D" id="3.30.1330.30">
    <property type="match status" value="1"/>
</dbReference>
<dbReference type="InterPro" id="IPR029028">
    <property type="entry name" value="Alpha/beta_knot_MTases"/>
</dbReference>
<protein>
    <submittedName>
        <fullName evidence="5">23S rRNA (Guanosine2251-2'-O)-methyltransferase</fullName>
    </submittedName>
</protein>
<name>A0A1H6WSE7_9DEIO</name>
<dbReference type="OrthoDB" id="9794400at2"/>
<dbReference type="PANTHER" id="PTHR46429">
    <property type="entry name" value="23S RRNA (GUANOSINE-2'-O-)-METHYLTRANSFERASE RLMB"/>
    <property type="match status" value="1"/>
</dbReference>
<evidence type="ECO:0000313" key="5">
    <source>
        <dbReference type="EMBL" id="SEJ15412.1"/>
    </source>
</evidence>
<dbReference type="GO" id="GO:0003723">
    <property type="term" value="F:RNA binding"/>
    <property type="evidence" value="ECO:0007669"/>
    <property type="project" value="InterPro"/>
</dbReference>
<dbReference type="Pfam" id="PF08032">
    <property type="entry name" value="SpoU_sub_bind"/>
    <property type="match status" value="1"/>
</dbReference>
<dbReference type="InterPro" id="IPR029064">
    <property type="entry name" value="Ribosomal_eL30-like_sf"/>
</dbReference>
<dbReference type="SUPFAM" id="SSF75217">
    <property type="entry name" value="alpha/beta knot"/>
    <property type="match status" value="1"/>
</dbReference>
<dbReference type="InterPro" id="IPR001537">
    <property type="entry name" value="SpoU_MeTrfase"/>
</dbReference>
<dbReference type="GO" id="GO:0032259">
    <property type="term" value="P:methylation"/>
    <property type="evidence" value="ECO:0007669"/>
    <property type="project" value="UniProtKB-KW"/>
</dbReference>
<dbReference type="STRING" id="856736.SAMN04488058_104153"/>
<reference evidence="6" key="1">
    <citation type="submission" date="2016-10" db="EMBL/GenBank/DDBJ databases">
        <authorList>
            <person name="Varghese N."/>
            <person name="Submissions S."/>
        </authorList>
    </citation>
    <scope>NUCLEOTIDE SEQUENCE [LARGE SCALE GENOMIC DNA]</scope>
    <source>
        <strain evidence="6">CGMCC 1.10218</strain>
    </source>
</reference>
<dbReference type="GO" id="GO:0008173">
    <property type="term" value="F:RNA methyltransferase activity"/>
    <property type="evidence" value="ECO:0007669"/>
    <property type="project" value="InterPro"/>
</dbReference>
<keyword evidence="2 5" id="KW-0489">Methyltransferase</keyword>
<keyword evidence="3 5" id="KW-0808">Transferase</keyword>
<dbReference type="SUPFAM" id="SSF55315">
    <property type="entry name" value="L30e-like"/>
    <property type="match status" value="1"/>
</dbReference>